<comment type="similarity">
    <text evidence="1">Belongs to the LysR transcriptional regulatory family.</text>
</comment>
<sequence>MMEVQPEQLRALSAIIDHGGFEAAANSLDITQSAVSQRLLAMERQFGRPMLRRGKPPKLTDAGQLMLRFARHTELLTADLVTELDAEPGYELPAVSIVVNADSLATWVLPALAPLAAQLRLELLREDQDHSLEVLRQGDAIAAITSESKAAPGCSSTLLGIVRYLPICSPEFAARWFEGGANVAALAKAPTVIYDRKDDLQDRYLRLRSATPPEPPRHYVPASSDFMQAIELGFGWGMVPRMQAAALLESGALQRIAPRGHVDVPLYWQQWRLGSVSLKLVADAIKGAAKSLR</sequence>
<dbReference type="InterPro" id="IPR050176">
    <property type="entry name" value="LTTR"/>
</dbReference>
<dbReference type="Gene3D" id="1.10.10.10">
    <property type="entry name" value="Winged helix-like DNA-binding domain superfamily/Winged helix DNA-binding domain"/>
    <property type="match status" value="1"/>
</dbReference>
<dbReference type="RefSeq" id="WP_012246295.1">
    <property type="nucleotide sequence ID" value="NC_010168.1"/>
</dbReference>
<evidence type="ECO:0000256" key="5">
    <source>
        <dbReference type="ARBA" id="ARBA00023163"/>
    </source>
</evidence>
<evidence type="ECO:0000256" key="2">
    <source>
        <dbReference type="ARBA" id="ARBA00023015"/>
    </source>
</evidence>
<dbReference type="NCBIfam" id="NF002964">
    <property type="entry name" value="PRK03635.1"/>
    <property type="match status" value="1"/>
</dbReference>
<evidence type="ECO:0000313" key="8">
    <source>
        <dbReference type="Proteomes" id="UP000002007"/>
    </source>
</evidence>
<dbReference type="EMBL" id="CP000910">
    <property type="protein sequence ID" value="ABY24648.1"/>
    <property type="molecule type" value="Genomic_DNA"/>
</dbReference>
<dbReference type="PANTHER" id="PTHR30579:SF2">
    <property type="entry name" value="HTH-TYPE TRANSCRIPTIONAL REGULATOR ARGP"/>
    <property type="match status" value="1"/>
</dbReference>
<evidence type="ECO:0000313" key="7">
    <source>
        <dbReference type="EMBL" id="ABY24648.1"/>
    </source>
</evidence>
<keyword evidence="4" id="KW-0010">Activator</keyword>
<dbReference type="PANTHER" id="PTHR30579">
    <property type="entry name" value="TRANSCRIPTIONAL REGULATOR"/>
    <property type="match status" value="1"/>
</dbReference>
<gene>
    <name evidence="7" type="ordered locus">RSal33209_2926</name>
</gene>
<keyword evidence="5" id="KW-0804">Transcription</keyword>
<protein>
    <submittedName>
        <fullName evidence="7">Transcriptional regulator, LysR family</fullName>
    </submittedName>
</protein>
<dbReference type="KEGG" id="rsa:RSal33209_2926"/>
<dbReference type="HOGENOM" id="CLU_063829_0_1_11"/>
<dbReference type="STRING" id="288705.RSal33209_2926"/>
<evidence type="ECO:0000256" key="4">
    <source>
        <dbReference type="ARBA" id="ARBA00023159"/>
    </source>
</evidence>
<organism evidence="7 8">
    <name type="scientific">Renibacterium salmoninarum (strain ATCC 33209 / DSM 20767 / JCM 11484 / NBRC 15589 / NCIMB 2235)</name>
    <dbReference type="NCBI Taxonomy" id="288705"/>
    <lineage>
        <taxon>Bacteria</taxon>
        <taxon>Bacillati</taxon>
        <taxon>Actinomycetota</taxon>
        <taxon>Actinomycetes</taxon>
        <taxon>Micrococcales</taxon>
        <taxon>Micrococcaceae</taxon>
        <taxon>Renibacterium</taxon>
    </lineage>
</organism>
<evidence type="ECO:0000259" key="6">
    <source>
        <dbReference type="PROSITE" id="PS50931"/>
    </source>
</evidence>
<reference evidence="8" key="1">
    <citation type="journal article" date="2008" name="J. Bacteriol.">
        <title>Genome sequence of the fish pathogen Renibacterium salmoninarum suggests reductive evolution away from an environmental Arthrobacter ancestor.</title>
        <authorList>
            <person name="Wiens G.D."/>
            <person name="Rockey D.D."/>
            <person name="Wu Z."/>
            <person name="Chang J."/>
            <person name="Levy R."/>
            <person name="Crane S."/>
            <person name="Chen D.S."/>
            <person name="Capri G.R."/>
            <person name="Burnett J.R."/>
            <person name="Sudheesh P.S."/>
            <person name="Schipma M.J."/>
            <person name="Burd H."/>
            <person name="Bhattacharyya A."/>
            <person name="Rhodes L.D."/>
            <person name="Kaul R."/>
            <person name="Strom M.S."/>
        </authorList>
    </citation>
    <scope>NUCLEOTIDE SEQUENCE [LARGE SCALE GENOMIC DNA]</scope>
    <source>
        <strain evidence="8">ATCC 33209 / DSM 20767 / JCM 11484 / NBRC 15589 / NCIMB 2235</strain>
    </source>
</reference>
<keyword evidence="3" id="KW-0238">DNA-binding</keyword>
<dbReference type="InterPro" id="IPR036388">
    <property type="entry name" value="WH-like_DNA-bd_sf"/>
</dbReference>
<dbReference type="SUPFAM" id="SSF46785">
    <property type="entry name" value="Winged helix' DNA-binding domain"/>
    <property type="match status" value="1"/>
</dbReference>
<keyword evidence="8" id="KW-1185">Reference proteome</keyword>
<dbReference type="PROSITE" id="PS50931">
    <property type="entry name" value="HTH_LYSR"/>
    <property type="match status" value="1"/>
</dbReference>
<dbReference type="SUPFAM" id="SSF53850">
    <property type="entry name" value="Periplasmic binding protein-like II"/>
    <property type="match status" value="1"/>
</dbReference>
<dbReference type="Pfam" id="PF00126">
    <property type="entry name" value="HTH_1"/>
    <property type="match status" value="1"/>
</dbReference>
<dbReference type="InterPro" id="IPR036390">
    <property type="entry name" value="WH_DNA-bd_sf"/>
</dbReference>
<feature type="domain" description="HTH lysR-type" evidence="6">
    <location>
        <begin position="4"/>
        <end position="60"/>
    </location>
</feature>
<dbReference type="NCBIfam" id="TIGR03298">
    <property type="entry name" value="argP"/>
    <property type="match status" value="1"/>
</dbReference>
<dbReference type="InterPro" id="IPR005119">
    <property type="entry name" value="LysR_subst-bd"/>
</dbReference>
<dbReference type="InterPro" id="IPR000847">
    <property type="entry name" value="LysR_HTH_N"/>
</dbReference>
<dbReference type="NCBIfam" id="NF009888">
    <property type="entry name" value="PRK13348.1"/>
    <property type="match status" value="1"/>
</dbReference>
<dbReference type="AlphaFoldDB" id="A9WTX7"/>
<dbReference type="GO" id="GO:0003677">
    <property type="term" value="F:DNA binding"/>
    <property type="evidence" value="ECO:0007669"/>
    <property type="project" value="UniProtKB-KW"/>
</dbReference>
<evidence type="ECO:0000256" key="1">
    <source>
        <dbReference type="ARBA" id="ARBA00009437"/>
    </source>
</evidence>
<dbReference type="InterPro" id="IPR017685">
    <property type="entry name" value="ArgP"/>
</dbReference>
<proteinExistence type="inferred from homology"/>
<dbReference type="eggNOG" id="COG0583">
    <property type="taxonomic scope" value="Bacteria"/>
</dbReference>
<keyword evidence="2" id="KW-0805">Transcription regulation</keyword>
<dbReference type="Gene3D" id="3.40.190.290">
    <property type="match status" value="1"/>
</dbReference>
<accession>A9WTX7</accession>
<dbReference type="GO" id="GO:0003700">
    <property type="term" value="F:DNA-binding transcription factor activity"/>
    <property type="evidence" value="ECO:0007669"/>
    <property type="project" value="InterPro"/>
</dbReference>
<dbReference type="Proteomes" id="UP000002007">
    <property type="component" value="Chromosome"/>
</dbReference>
<evidence type="ECO:0000256" key="3">
    <source>
        <dbReference type="ARBA" id="ARBA00023125"/>
    </source>
</evidence>
<name>A9WTX7_RENSM</name>
<dbReference type="Pfam" id="PF03466">
    <property type="entry name" value="LysR_substrate"/>
    <property type="match status" value="1"/>
</dbReference>